<name>A0A0B6ZSR1_9EUPU</name>
<sequence>MSTYACKVWIRLTSSDRIEHGKARRKPWSSSASGIISSNLVLSLDTDSREQESDVDEQHNFSSL</sequence>
<protein>
    <submittedName>
        <fullName evidence="1">Uncharacterized protein</fullName>
    </submittedName>
</protein>
<reference evidence="1" key="1">
    <citation type="submission" date="2014-12" db="EMBL/GenBank/DDBJ databases">
        <title>Insight into the proteome of Arion vulgaris.</title>
        <authorList>
            <person name="Aradska J."/>
            <person name="Bulat T."/>
            <person name="Smidak R."/>
            <person name="Sarate P."/>
            <person name="Gangsoo J."/>
            <person name="Sialana F."/>
            <person name="Bilban M."/>
            <person name="Lubec G."/>
        </authorList>
    </citation>
    <scope>NUCLEOTIDE SEQUENCE</scope>
    <source>
        <tissue evidence="1">Skin</tissue>
    </source>
</reference>
<organism evidence="1">
    <name type="scientific">Arion vulgaris</name>
    <dbReference type="NCBI Taxonomy" id="1028688"/>
    <lineage>
        <taxon>Eukaryota</taxon>
        <taxon>Metazoa</taxon>
        <taxon>Spiralia</taxon>
        <taxon>Lophotrochozoa</taxon>
        <taxon>Mollusca</taxon>
        <taxon>Gastropoda</taxon>
        <taxon>Heterobranchia</taxon>
        <taxon>Euthyneura</taxon>
        <taxon>Panpulmonata</taxon>
        <taxon>Eupulmonata</taxon>
        <taxon>Stylommatophora</taxon>
        <taxon>Helicina</taxon>
        <taxon>Arionoidea</taxon>
        <taxon>Arionidae</taxon>
        <taxon>Arion</taxon>
    </lineage>
</organism>
<dbReference type="AlphaFoldDB" id="A0A0B6ZSR1"/>
<accession>A0A0B6ZSR1</accession>
<proteinExistence type="predicted"/>
<evidence type="ECO:0000313" key="1">
    <source>
        <dbReference type="EMBL" id="CEK70861.1"/>
    </source>
</evidence>
<gene>
    <name evidence="1" type="primary">ORF75912</name>
</gene>
<dbReference type="EMBL" id="HACG01023996">
    <property type="protein sequence ID" value="CEK70861.1"/>
    <property type="molecule type" value="Transcribed_RNA"/>
</dbReference>